<dbReference type="SUPFAM" id="SSF54534">
    <property type="entry name" value="FKBP-like"/>
    <property type="match status" value="1"/>
</dbReference>
<evidence type="ECO:0000313" key="2">
    <source>
        <dbReference type="Proteomes" id="UP000236654"/>
    </source>
</evidence>
<dbReference type="GO" id="GO:0003755">
    <property type="term" value="F:peptidyl-prolyl cis-trans isomerase activity"/>
    <property type="evidence" value="ECO:0007669"/>
    <property type="project" value="InterPro"/>
</dbReference>
<dbReference type="Gene3D" id="3.10.50.40">
    <property type="match status" value="1"/>
</dbReference>
<name>A0A2I0R3M2_9FLAO</name>
<dbReference type="Pfam" id="PF13616">
    <property type="entry name" value="Rotamase_3"/>
    <property type="match status" value="1"/>
</dbReference>
<dbReference type="PANTHER" id="PTHR47245:SF2">
    <property type="entry name" value="PEPTIDYL-PROLYL CIS-TRANS ISOMERASE HP_0175-RELATED"/>
    <property type="match status" value="1"/>
</dbReference>
<reference evidence="1 2" key="1">
    <citation type="submission" date="2017-12" db="EMBL/GenBank/DDBJ databases">
        <title>The draft genome sequence of Brumimicrobium saltpan LHR20.</title>
        <authorList>
            <person name="Do Z.-J."/>
            <person name="Luo H.-R."/>
        </authorList>
    </citation>
    <scope>NUCLEOTIDE SEQUENCE [LARGE SCALE GENOMIC DNA]</scope>
    <source>
        <strain evidence="1 2">LHR20</strain>
    </source>
</reference>
<dbReference type="Proteomes" id="UP000236654">
    <property type="component" value="Unassembled WGS sequence"/>
</dbReference>
<evidence type="ECO:0000313" key="1">
    <source>
        <dbReference type="EMBL" id="PKR81177.1"/>
    </source>
</evidence>
<comment type="caution">
    <text evidence="1">The sequence shown here is derived from an EMBL/GenBank/DDBJ whole genome shotgun (WGS) entry which is preliminary data.</text>
</comment>
<accession>A0A2I0R3M2</accession>
<gene>
    <name evidence="1" type="ORF">CW751_06220</name>
</gene>
<dbReference type="PANTHER" id="PTHR47245">
    <property type="entry name" value="PEPTIDYLPROLYL ISOMERASE"/>
    <property type="match status" value="1"/>
</dbReference>
<dbReference type="AlphaFoldDB" id="A0A2I0R3M2"/>
<proteinExistence type="predicted"/>
<organism evidence="1 2">
    <name type="scientific">Brumimicrobium salinarum</name>
    <dbReference type="NCBI Taxonomy" id="2058658"/>
    <lineage>
        <taxon>Bacteria</taxon>
        <taxon>Pseudomonadati</taxon>
        <taxon>Bacteroidota</taxon>
        <taxon>Flavobacteriia</taxon>
        <taxon>Flavobacteriales</taxon>
        <taxon>Crocinitomicaceae</taxon>
        <taxon>Brumimicrobium</taxon>
    </lineage>
</organism>
<dbReference type="SUPFAM" id="SSF109998">
    <property type="entry name" value="Triger factor/SurA peptide-binding domain-like"/>
    <property type="match status" value="1"/>
</dbReference>
<sequence>MVLKQYFCFKSVLDELEYYFRNYKIINNINMNFKSGLLTIISVLLIGSSVLSQKNDPVVLTVNDESITKSEFLQVYLKNNDDPQYDKESLDEYVELYKKFKLKVAEAEALGYDTIPALVRELNGYKEQLAKPYLTDKSKSQALIDEAYQRMQSEIKASHILINLKPNAAPEDTLKAYNRAMQLRKRIINGEDFAEVAKGKDGSEDPSVKKMAVT</sequence>
<keyword evidence="2" id="KW-1185">Reference proteome</keyword>
<dbReference type="InterPro" id="IPR027304">
    <property type="entry name" value="Trigger_fact/SurA_dom_sf"/>
</dbReference>
<dbReference type="InterPro" id="IPR050245">
    <property type="entry name" value="PrsA_foldase"/>
</dbReference>
<protein>
    <submittedName>
        <fullName evidence="1">Uncharacterized protein</fullName>
    </submittedName>
</protein>
<dbReference type="EMBL" id="PJNI01000005">
    <property type="protein sequence ID" value="PKR81177.1"/>
    <property type="molecule type" value="Genomic_DNA"/>
</dbReference>
<dbReference type="InterPro" id="IPR046357">
    <property type="entry name" value="PPIase_dom_sf"/>
</dbReference>